<organism evidence="2">
    <name type="scientific">Culex pipiens</name>
    <name type="common">House mosquito</name>
    <dbReference type="NCBI Taxonomy" id="7175"/>
    <lineage>
        <taxon>Eukaryota</taxon>
        <taxon>Metazoa</taxon>
        <taxon>Ecdysozoa</taxon>
        <taxon>Arthropoda</taxon>
        <taxon>Hexapoda</taxon>
        <taxon>Insecta</taxon>
        <taxon>Pterygota</taxon>
        <taxon>Neoptera</taxon>
        <taxon>Endopterygota</taxon>
        <taxon>Diptera</taxon>
        <taxon>Nematocera</taxon>
        <taxon>Culicoidea</taxon>
        <taxon>Culicidae</taxon>
        <taxon>Culicinae</taxon>
        <taxon>Culicini</taxon>
        <taxon>Culex</taxon>
        <taxon>Culex</taxon>
    </lineage>
</organism>
<feature type="compositionally biased region" description="Polar residues" evidence="1">
    <location>
        <begin position="1"/>
        <end position="14"/>
    </location>
</feature>
<accession>A0A8D8AK77</accession>
<reference evidence="2" key="1">
    <citation type="submission" date="2021-05" db="EMBL/GenBank/DDBJ databases">
        <authorList>
            <person name="Alioto T."/>
            <person name="Alioto T."/>
            <person name="Gomez Garrido J."/>
        </authorList>
    </citation>
    <scope>NUCLEOTIDE SEQUENCE</scope>
</reference>
<name>A0A8D8AK77_CULPI</name>
<evidence type="ECO:0000313" key="2">
    <source>
        <dbReference type="EMBL" id="CAG6458597.1"/>
    </source>
</evidence>
<dbReference type="AlphaFoldDB" id="A0A8D8AK77"/>
<dbReference type="EMBL" id="HBUE01035659">
    <property type="protein sequence ID" value="CAG6458597.1"/>
    <property type="molecule type" value="Transcribed_RNA"/>
</dbReference>
<sequence length="121" mass="13481">MDSGLRSSFASTSKMAPRHSKPSGRRVSFVETREPSAVAMEHRANNRHTSGQRRQVQGGRRPHHKGNLPACRSRSMPAANRNREQQIRKPSPAPDAAPDKPARTVKLSEARFKETDEAESE</sequence>
<feature type="region of interest" description="Disordered" evidence="1">
    <location>
        <begin position="1"/>
        <end position="121"/>
    </location>
</feature>
<evidence type="ECO:0000256" key="1">
    <source>
        <dbReference type="SAM" id="MobiDB-lite"/>
    </source>
</evidence>
<feature type="compositionally biased region" description="Basic and acidic residues" evidence="1">
    <location>
        <begin position="97"/>
        <end position="115"/>
    </location>
</feature>
<proteinExistence type="predicted"/>
<protein>
    <submittedName>
        <fullName evidence="2">(northern house mosquito) hypothetical protein</fullName>
    </submittedName>
</protein>